<dbReference type="GO" id="GO:0005524">
    <property type="term" value="F:ATP binding"/>
    <property type="evidence" value="ECO:0007669"/>
    <property type="project" value="InterPro"/>
</dbReference>
<dbReference type="GO" id="GO:0006508">
    <property type="term" value="P:proteolysis"/>
    <property type="evidence" value="ECO:0007669"/>
    <property type="project" value="InterPro"/>
</dbReference>
<sequence>MWFGPGEEALSQVMKIAYAVAAYIGYSAIFVQSVGSLINEHSRHPHPKAILIPIFTGIERCLWLYVGLKLICAFHAPLEDAKAWVKNNPEHVIAAAFGLLTLVFLDCVWRFVNRSPYAEVIGREPIDRESQDRSAIHEAGHALFYAALDPLPPNLRACVAQTMGADDTMAGFVAADRKKSSNHTANYLEWRMLMALAGVEAEYVVYDDPGQGGAGDYENWQEAAKTWLKKGHGESYYLNPKSNAEAASNRDVLTRLRFAQIATVRAFLRDHEQLLQSMADEIRKRECSELEALRPYLVQVDFTSHAGIPQLKIA</sequence>
<reference evidence="3" key="1">
    <citation type="submission" date="2016-11" db="EMBL/GenBank/DDBJ databases">
        <authorList>
            <person name="Varghese N."/>
            <person name="Submissions S."/>
        </authorList>
    </citation>
    <scope>NUCLEOTIDE SEQUENCE [LARGE SCALE GENOMIC DNA]</scope>
    <source>
        <strain evidence="3">Sac-22</strain>
    </source>
</reference>
<proteinExistence type="predicted"/>
<dbReference type="STRING" id="551987.SAMN05192549_115156"/>
<dbReference type="SUPFAM" id="SSF140990">
    <property type="entry name" value="FtsH protease domain-like"/>
    <property type="match status" value="1"/>
</dbReference>
<name>A0A1M7RA31_9BURK</name>
<keyword evidence="1" id="KW-0812">Transmembrane</keyword>
<keyword evidence="1" id="KW-1133">Transmembrane helix</keyword>
<evidence type="ECO:0000256" key="1">
    <source>
        <dbReference type="SAM" id="Phobius"/>
    </source>
</evidence>
<keyword evidence="3" id="KW-1185">Reference proteome</keyword>
<keyword evidence="1" id="KW-0472">Membrane</keyword>
<protein>
    <submittedName>
        <fullName evidence="2">Peptidase family M41</fullName>
    </submittedName>
</protein>
<dbReference type="GO" id="GO:0004222">
    <property type="term" value="F:metalloendopeptidase activity"/>
    <property type="evidence" value="ECO:0007669"/>
    <property type="project" value="InterPro"/>
</dbReference>
<dbReference type="Gene3D" id="1.20.58.760">
    <property type="entry name" value="Peptidase M41"/>
    <property type="match status" value="1"/>
</dbReference>
<feature type="transmembrane region" description="Helical" evidence="1">
    <location>
        <begin position="91"/>
        <end position="112"/>
    </location>
</feature>
<feature type="transmembrane region" description="Helical" evidence="1">
    <location>
        <begin position="50"/>
        <end position="71"/>
    </location>
</feature>
<dbReference type="InterPro" id="IPR037219">
    <property type="entry name" value="Peptidase_M41-like"/>
</dbReference>
<dbReference type="EMBL" id="FRCX01000015">
    <property type="protein sequence ID" value="SHN43022.1"/>
    <property type="molecule type" value="Genomic_DNA"/>
</dbReference>
<evidence type="ECO:0000313" key="3">
    <source>
        <dbReference type="Proteomes" id="UP000184339"/>
    </source>
</evidence>
<dbReference type="Proteomes" id="UP000184339">
    <property type="component" value="Unassembled WGS sequence"/>
</dbReference>
<dbReference type="AlphaFoldDB" id="A0A1M7RA31"/>
<feature type="transmembrane region" description="Helical" evidence="1">
    <location>
        <begin position="16"/>
        <end position="38"/>
    </location>
</feature>
<organism evidence="2 3">
    <name type="scientific">Duganella sacchari</name>
    <dbReference type="NCBI Taxonomy" id="551987"/>
    <lineage>
        <taxon>Bacteria</taxon>
        <taxon>Pseudomonadati</taxon>
        <taxon>Pseudomonadota</taxon>
        <taxon>Betaproteobacteria</taxon>
        <taxon>Burkholderiales</taxon>
        <taxon>Oxalobacteraceae</taxon>
        <taxon>Telluria group</taxon>
        <taxon>Duganella</taxon>
    </lineage>
</organism>
<accession>A0A1M7RA31</accession>
<dbReference type="GO" id="GO:0004176">
    <property type="term" value="F:ATP-dependent peptidase activity"/>
    <property type="evidence" value="ECO:0007669"/>
    <property type="project" value="InterPro"/>
</dbReference>
<gene>
    <name evidence="2" type="ORF">SAMN05192549_115156</name>
</gene>
<evidence type="ECO:0000313" key="2">
    <source>
        <dbReference type="EMBL" id="SHN43022.1"/>
    </source>
</evidence>